<dbReference type="eggNOG" id="COG1234">
    <property type="taxonomic scope" value="Bacteria"/>
</dbReference>
<dbReference type="InterPro" id="IPR001279">
    <property type="entry name" value="Metallo-B-lactamas"/>
</dbReference>
<dbReference type="EMBL" id="AAWS01000014">
    <property type="protein sequence ID" value="EAY28652.1"/>
    <property type="molecule type" value="Genomic_DNA"/>
</dbReference>
<comment type="caution">
    <text evidence="2">The sequence shown here is derived from an EMBL/GenBank/DDBJ whole genome shotgun (WGS) entry which is preliminary data.</text>
</comment>
<reference evidence="2 3" key="1">
    <citation type="submission" date="2007-01" db="EMBL/GenBank/DDBJ databases">
        <authorList>
            <person name="Haygood M."/>
            <person name="Podell S."/>
            <person name="Anderson C."/>
            <person name="Hopkinson B."/>
            <person name="Roe K."/>
            <person name="Barbeau K."/>
            <person name="Gaasterland T."/>
            <person name="Ferriera S."/>
            <person name="Johnson J."/>
            <person name="Kravitz S."/>
            <person name="Beeson K."/>
            <person name="Sutton G."/>
            <person name="Rogers Y.-H."/>
            <person name="Friedman R."/>
            <person name="Frazier M."/>
            <person name="Venter J.C."/>
        </authorList>
    </citation>
    <scope>NUCLEOTIDE SEQUENCE [LARGE SCALE GENOMIC DNA]</scope>
    <source>
        <strain evidence="2 3">ATCC 23134</strain>
    </source>
</reference>
<evidence type="ECO:0000259" key="1">
    <source>
        <dbReference type="Pfam" id="PF12706"/>
    </source>
</evidence>
<dbReference type="PANTHER" id="PTHR46504:SF2">
    <property type="entry name" value="TRNASE Z TRZ1"/>
    <property type="match status" value="1"/>
</dbReference>
<feature type="domain" description="Metallo-beta-lactamase" evidence="1">
    <location>
        <begin position="48"/>
        <end position="154"/>
    </location>
</feature>
<name>A1ZL98_MICM2</name>
<sequence length="314" mass="36598">MVEGHPFRQWRKWTIPNTTFTIEGYSRSGDKTFFYIPQLKLCLDAALAEGRQGDYVLVTHTHNDHIADIEYLASRNGVQIYLPKASQNYLEEYIIARRCLNHSAPYNPRLRGSYSITGVAGGDTFYIGKNDRYQVKVVNCEHSIVCVGYAFAEKKQRLKPEYEALKQQKMAEGKMQEFGQLMAQKKQEAKQKGETVEETYYQPLFVFMGDTHASVFDNNAWLFDYPTIITECTFLKPVNEAYANERCHTHWKHLKPHINQHPKCQFVLTHFSFRYTSQEIVNFFEQELTQSQTNNVLIWLSSDTLLPQQHESKK</sequence>
<accession>A1ZL98</accession>
<dbReference type="AlphaFoldDB" id="A1ZL98"/>
<keyword evidence="3" id="KW-1185">Reference proteome</keyword>
<dbReference type="CDD" id="cd06262">
    <property type="entry name" value="metallo-hydrolase-like_MBL-fold"/>
    <property type="match status" value="1"/>
</dbReference>
<evidence type="ECO:0000313" key="3">
    <source>
        <dbReference type="Proteomes" id="UP000004095"/>
    </source>
</evidence>
<dbReference type="Proteomes" id="UP000004095">
    <property type="component" value="Unassembled WGS sequence"/>
</dbReference>
<dbReference type="SUPFAM" id="SSF56281">
    <property type="entry name" value="Metallo-hydrolase/oxidoreductase"/>
    <property type="match status" value="1"/>
</dbReference>
<dbReference type="Pfam" id="PF12706">
    <property type="entry name" value="Lactamase_B_2"/>
    <property type="match status" value="1"/>
</dbReference>
<organism evidence="2 3">
    <name type="scientific">Microscilla marina ATCC 23134</name>
    <dbReference type="NCBI Taxonomy" id="313606"/>
    <lineage>
        <taxon>Bacteria</taxon>
        <taxon>Pseudomonadati</taxon>
        <taxon>Bacteroidota</taxon>
        <taxon>Cytophagia</taxon>
        <taxon>Cytophagales</taxon>
        <taxon>Microscillaceae</taxon>
        <taxon>Microscilla</taxon>
    </lineage>
</organism>
<proteinExistence type="predicted"/>
<dbReference type="Gene3D" id="3.60.15.10">
    <property type="entry name" value="Ribonuclease Z/Hydroxyacylglutathione hydrolase-like"/>
    <property type="match status" value="1"/>
</dbReference>
<evidence type="ECO:0000313" key="2">
    <source>
        <dbReference type="EMBL" id="EAY28652.1"/>
    </source>
</evidence>
<dbReference type="PANTHER" id="PTHR46504">
    <property type="entry name" value="TRNASE Z TRZ1"/>
    <property type="match status" value="1"/>
</dbReference>
<dbReference type="InterPro" id="IPR036866">
    <property type="entry name" value="RibonucZ/Hydroxyglut_hydro"/>
</dbReference>
<gene>
    <name evidence="2" type="ORF">M23134_07750</name>
</gene>
<protein>
    <recommendedName>
        <fullName evidence="1">Metallo-beta-lactamase domain-containing protein</fullName>
    </recommendedName>
</protein>